<feature type="non-terminal residue" evidence="2">
    <location>
        <position position="444"/>
    </location>
</feature>
<dbReference type="AlphaFoldDB" id="A0AAE0KU04"/>
<reference evidence="2 3" key="1">
    <citation type="journal article" date="2015" name="Genome Biol. Evol.">
        <title>Comparative Genomics of a Bacterivorous Green Alga Reveals Evolutionary Causalities and Consequences of Phago-Mixotrophic Mode of Nutrition.</title>
        <authorList>
            <person name="Burns J.A."/>
            <person name="Paasch A."/>
            <person name="Narechania A."/>
            <person name="Kim E."/>
        </authorList>
    </citation>
    <scope>NUCLEOTIDE SEQUENCE [LARGE SCALE GENOMIC DNA]</scope>
    <source>
        <strain evidence="2 3">PLY_AMNH</strain>
    </source>
</reference>
<dbReference type="Proteomes" id="UP001190700">
    <property type="component" value="Unassembled WGS sequence"/>
</dbReference>
<evidence type="ECO:0000313" key="3">
    <source>
        <dbReference type="Proteomes" id="UP001190700"/>
    </source>
</evidence>
<accession>A0AAE0KU04</accession>
<keyword evidence="3" id="KW-1185">Reference proteome</keyword>
<name>A0AAE0KU04_9CHLO</name>
<protein>
    <submittedName>
        <fullName evidence="2">Uncharacterized protein</fullName>
    </submittedName>
</protein>
<sequence length="444" mass="47454">MVSYFIFCDYSLSDHKPNHQPNHHFIPNHIPFHSSHHITVGPPTNQRPHSHHRSYTSPDHLDTNNHDQPICNAHLRFSDPNWPPDHVIPGGFVSPSSQLSTTASPATTYTARPFPPTALASPTSPVTKMGDPNHPYLPIPTSSTPALRPAPTALHLPCHHLAAPPPPIPPPYPPGAPSPPPVAPFVPDLPSPPPPPSPPPCPPAPPGAPMFVSGYPLVDIVSSFDATLSVQVTEPAVVYYVIAIAPGATPTREDVMAGAGPYGLTVPQERSGTISVDAANTTFNTNLENLQASSGYTAWVVAVDLDNVTGNLGSSTFETPAAPPPPSPPPPITTYYYTLLRMKGYRTSTFRPRSDAYASVMANVSRVQDSAVEVLSLTNVIARRRRQLLSRGRSLLQDVRVDVETRIMVPGEDAALEVQTVLTEALGNGELLVALAASALPDLE</sequence>
<organism evidence="2 3">
    <name type="scientific">Cymbomonas tetramitiformis</name>
    <dbReference type="NCBI Taxonomy" id="36881"/>
    <lineage>
        <taxon>Eukaryota</taxon>
        <taxon>Viridiplantae</taxon>
        <taxon>Chlorophyta</taxon>
        <taxon>Pyramimonadophyceae</taxon>
        <taxon>Pyramimonadales</taxon>
        <taxon>Pyramimonadaceae</taxon>
        <taxon>Cymbomonas</taxon>
    </lineage>
</organism>
<comment type="caution">
    <text evidence="2">The sequence shown here is derived from an EMBL/GenBank/DDBJ whole genome shotgun (WGS) entry which is preliminary data.</text>
</comment>
<feature type="region of interest" description="Disordered" evidence="1">
    <location>
        <begin position="167"/>
        <end position="202"/>
    </location>
</feature>
<evidence type="ECO:0000313" key="2">
    <source>
        <dbReference type="EMBL" id="KAK3260480.1"/>
    </source>
</evidence>
<proteinExistence type="predicted"/>
<dbReference type="EMBL" id="LGRX02017653">
    <property type="protein sequence ID" value="KAK3260480.1"/>
    <property type="molecule type" value="Genomic_DNA"/>
</dbReference>
<evidence type="ECO:0000256" key="1">
    <source>
        <dbReference type="SAM" id="MobiDB-lite"/>
    </source>
</evidence>
<gene>
    <name evidence="2" type="ORF">CYMTET_30561</name>
</gene>
<feature type="region of interest" description="Disordered" evidence="1">
    <location>
        <begin position="38"/>
        <end position="68"/>
    </location>
</feature>